<dbReference type="InterPro" id="IPR045865">
    <property type="entry name" value="ACT-like_dom_sf"/>
</dbReference>
<dbReference type="InterPro" id="IPR017449">
    <property type="entry name" value="Pro-tRNA_synth_II"/>
</dbReference>
<evidence type="ECO:0000256" key="3">
    <source>
        <dbReference type="ARBA" id="ARBA00011995"/>
    </source>
</evidence>
<dbReference type="GO" id="GO:0004505">
    <property type="term" value="F:phenylalanine 4-monooxygenase activity"/>
    <property type="evidence" value="ECO:0007669"/>
    <property type="project" value="UniProtKB-EC"/>
</dbReference>
<feature type="binding site" evidence="8">
    <location>
        <position position="341"/>
    </location>
    <ligand>
        <name>Fe cation</name>
        <dbReference type="ChEBI" id="CHEBI:24875"/>
    </ligand>
</feature>
<evidence type="ECO:0000256" key="7">
    <source>
        <dbReference type="ARBA" id="ARBA00023033"/>
    </source>
</evidence>
<organism evidence="11 12">
    <name type="scientific">Triparma laevis f. inornata</name>
    <dbReference type="NCBI Taxonomy" id="1714386"/>
    <lineage>
        <taxon>Eukaryota</taxon>
        <taxon>Sar</taxon>
        <taxon>Stramenopiles</taxon>
        <taxon>Ochrophyta</taxon>
        <taxon>Bolidophyceae</taxon>
        <taxon>Parmales</taxon>
        <taxon>Triparmaceae</taxon>
        <taxon>Triparma</taxon>
    </lineage>
</organism>
<evidence type="ECO:0000256" key="1">
    <source>
        <dbReference type="ARBA" id="ARBA00001954"/>
    </source>
</evidence>
<dbReference type="GO" id="GO:0004827">
    <property type="term" value="F:proline-tRNA ligase activity"/>
    <property type="evidence" value="ECO:0007669"/>
    <property type="project" value="InterPro"/>
</dbReference>
<dbReference type="InterPro" id="IPR018528">
    <property type="entry name" value="Preph_deHydtase_CS"/>
</dbReference>
<keyword evidence="4 8" id="KW-0479">Metal-binding</keyword>
<dbReference type="InterPro" id="IPR036951">
    <property type="entry name" value="ArAA_hydroxylase_sf"/>
</dbReference>
<evidence type="ECO:0000256" key="5">
    <source>
        <dbReference type="ARBA" id="ARBA00023002"/>
    </source>
</evidence>
<dbReference type="FunFam" id="3.30.110.30:FF:000001">
    <property type="entry name" value="Bifunctional glutamate/proline--tRNA ligase"/>
    <property type="match status" value="1"/>
</dbReference>
<evidence type="ECO:0000259" key="9">
    <source>
        <dbReference type="PROSITE" id="PS51410"/>
    </source>
</evidence>
<dbReference type="AlphaFoldDB" id="A0A9W7BY10"/>
<evidence type="ECO:0000256" key="8">
    <source>
        <dbReference type="PIRSR" id="PIRSR601273-2"/>
    </source>
</evidence>
<feature type="domain" description="Biopterin-dependent aromatic amino acid hydroxylase family profile" evidence="9">
    <location>
        <begin position="117"/>
        <end position="472"/>
    </location>
</feature>
<dbReference type="PROSITE" id="PS00858">
    <property type="entry name" value="PREPHENATE_DEHYDR_2"/>
    <property type="match status" value="1"/>
</dbReference>
<dbReference type="SUPFAM" id="SSF56534">
    <property type="entry name" value="Aromatic aminoacid monoxygenases, catalytic and oligomerization domains"/>
    <property type="match status" value="1"/>
</dbReference>
<name>A0A9W7BY10_9STRA</name>
<dbReference type="PROSITE" id="PS51410">
    <property type="entry name" value="BH4_AAA_HYDROXYL_2"/>
    <property type="match status" value="1"/>
</dbReference>
<dbReference type="InterPro" id="IPR001273">
    <property type="entry name" value="ArAA_hydroxylase"/>
</dbReference>
<dbReference type="InterPro" id="IPR016061">
    <property type="entry name" value="Pro-tRNA_ligase_II_C"/>
</dbReference>
<dbReference type="GO" id="GO:0006433">
    <property type="term" value="P:prolyl-tRNA aminoacylation"/>
    <property type="evidence" value="ECO:0007669"/>
    <property type="project" value="InterPro"/>
</dbReference>
<sequence length="604" mass="68395">MLRVLTSRTALRAPSLLRPFSSNVQPGYVGSTEGAPRTTADTAPKISMLLELRDKPGALHEVLRYFWKYDLNITRLESRPKTLNALGEARFDFFVDFESSSKNSNQVSSLLASLESMTTKAMILDEKDVNWFPRHLSELDLIANRTLDAGADLESDHPGFNDQVYRGRRAELATVAQQYVWNEPIPMIDYTADEVATWAAVWDRMEGLLDTHACAEYKRSFKAMKEHCGYSRDNIPQQQDITDYLKDKTGFRMRPVAGLLSSRDFLNGLAFRTFFSTQYIRHHSMPLYTPEPDICHELLGHAPMFADQDFADFSQEIGLASLGASDEDVQKLAWCYWHSVEFGLCKEDGEHKAYGAGLLSSFGELEYACADYRPAGGTEDRPELKPWDPAVAGVQEFPITTYQPIYFVAESLNDAKSKMRSFCEGLKKPFLSRHNPNTDSIWVDRPVRRAVGVPEKKDFAASAVCYRYNGEKEDKSADDALAPFLAGKMEEIQKAMFEKVKNERDDHLVKVHEWKDFTPNLEKGNLILTPWCGPEFQQEEEEVKDKSKAEGLERSGGEEDERCAVSVAGKTLCIPFDQPDLPEGTKCFYTGKVAKCWVLWGRSY</sequence>
<dbReference type="PROSITE" id="PS51671">
    <property type="entry name" value="ACT"/>
    <property type="match status" value="1"/>
</dbReference>
<dbReference type="EC" id="1.14.16.1" evidence="3"/>
<accession>A0A9W7BY10</accession>
<dbReference type="GO" id="GO:0005524">
    <property type="term" value="F:ATP binding"/>
    <property type="evidence" value="ECO:0007669"/>
    <property type="project" value="InterPro"/>
</dbReference>
<evidence type="ECO:0000256" key="4">
    <source>
        <dbReference type="ARBA" id="ARBA00022723"/>
    </source>
</evidence>
<dbReference type="SUPFAM" id="SSF64586">
    <property type="entry name" value="C-terminal domain of ProRS"/>
    <property type="match status" value="1"/>
</dbReference>
<evidence type="ECO:0000259" key="10">
    <source>
        <dbReference type="PROSITE" id="PS51671"/>
    </source>
</evidence>
<evidence type="ECO:0000313" key="12">
    <source>
        <dbReference type="Proteomes" id="UP001162640"/>
    </source>
</evidence>
<evidence type="ECO:0000256" key="2">
    <source>
        <dbReference type="ARBA" id="ARBA00009712"/>
    </source>
</evidence>
<keyword evidence="7" id="KW-0503">Monooxygenase</keyword>
<comment type="cofactor">
    <cofactor evidence="1 8">
        <name>Fe(2+)</name>
        <dbReference type="ChEBI" id="CHEBI:29033"/>
    </cofactor>
</comment>
<comment type="similarity">
    <text evidence="2">Belongs to the biopterin-dependent aromatic amino acid hydroxylase family.</text>
</comment>
<feature type="domain" description="ACT" evidence="10">
    <location>
        <begin position="47"/>
        <end position="134"/>
    </location>
</feature>
<dbReference type="GO" id="GO:0009094">
    <property type="term" value="P:L-phenylalanine biosynthetic process"/>
    <property type="evidence" value="ECO:0007669"/>
    <property type="project" value="InterPro"/>
</dbReference>
<dbReference type="InterPro" id="IPR019774">
    <property type="entry name" value="Aromatic-AA_hydroxylase_C"/>
</dbReference>
<dbReference type="GO" id="GO:0005737">
    <property type="term" value="C:cytoplasm"/>
    <property type="evidence" value="ECO:0007669"/>
    <property type="project" value="InterPro"/>
</dbReference>
<dbReference type="PRINTS" id="PR00372">
    <property type="entry name" value="FYWHYDRXLASE"/>
</dbReference>
<dbReference type="InterPro" id="IPR002912">
    <property type="entry name" value="ACT_dom"/>
</dbReference>
<reference evidence="12" key="1">
    <citation type="journal article" date="2023" name="Commun. Biol.">
        <title>Genome analysis of Parmales, the sister group of diatoms, reveals the evolutionary specialization of diatoms from phago-mixotrophs to photoautotrophs.</title>
        <authorList>
            <person name="Ban H."/>
            <person name="Sato S."/>
            <person name="Yoshikawa S."/>
            <person name="Yamada K."/>
            <person name="Nakamura Y."/>
            <person name="Ichinomiya M."/>
            <person name="Sato N."/>
            <person name="Blanc-Mathieu R."/>
            <person name="Endo H."/>
            <person name="Kuwata A."/>
            <person name="Ogata H."/>
        </authorList>
    </citation>
    <scope>NUCLEOTIDE SEQUENCE [LARGE SCALE GENOMIC DNA]</scope>
</reference>
<dbReference type="Pfam" id="PF00351">
    <property type="entry name" value="Biopterin_H"/>
    <property type="match status" value="1"/>
</dbReference>
<dbReference type="EMBL" id="BLQM01000629">
    <property type="protein sequence ID" value="GMH95767.1"/>
    <property type="molecule type" value="Genomic_DNA"/>
</dbReference>
<dbReference type="GO" id="GO:0004664">
    <property type="term" value="F:prephenate dehydratase activity"/>
    <property type="evidence" value="ECO:0007669"/>
    <property type="project" value="InterPro"/>
</dbReference>
<dbReference type="SMART" id="SM00946">
    <property type="entry name" value="ProRS-C_1"/>
    <property type="match status" value="1"/>
</dbReference>
<comment type="caution">
    <text evidence="11">The sequence shown here is derived from an EMBL/GenBank/DDBJ whole genome shotgun (WGS) entry which is preliminary data.</text>
</comment>
<dbReference type="Pfam" id="PF09180">
    <property type="entry name" value="ProRS-C_1"/>
    <property type="match status" value="1"/>
</dbReference>
<dbReference type="PANTHER" id="PTHR11473:SF24">
    <property type="entry name" value="PHENYLALANINE-4-HYDROXYLASE"/>
    <property type="match status" value="1"/>
</dbReference>
<keyword evidence="6 8" id="KW-0408">Iron</keyword>
<dbReference type="Gene3D" id="3.30.110.30">
    <property type="entry name" value="C-terminal domain of ProRS"/>
    <property type="match status" value="1"/>
</dbReference>
<proteinExistence type="inferred from homology"/>
<feature type="binding site" evidence="8">
    <location>
        <position position="301"/>
    </location>
    <ligand>
        <name>Fe cation</name>
        <dbReference type="ChEBI" id="CHEBI:24875"/>
    </ligand>
</feature>
<feature type="binding site" evidence="8">
    <location>
        <position position="296"/>
    </location>
    <ligand>
        <name>Fe cation</name>
        <dbReference type="ChEBI" id="CHEBI:24875"/>
    </ligand>
</feature>
<gene>
    <name evidence="11" type="ORF">TL16_g13229</name>
</gene>
<dbReference type="Gene3D" id="1.10.800.10">
    <property type="entry name" value="Aromatic amino acid hydroxylase"/>
    <property type="match status" value="1"/>
</dbReference>
<evidence type="ECO:0000256" key="6">
    <source>
        <dbReference type="ARBA" id="ARBA00023004"/>
    </source>
</evidence>
<protein>
    <recommendedName>
        <fullName evidence="3">phenylalanine 4-monooxygenase</fullName>
        <ecNumber evidence="3">1.14.16.1</ecNumber>
    </recommendedName>
</protein>
<dbReference type="InterPro" id="IPR036329">
    <property type="entry name" value="Aro-AA_hydroxylase_C_sf"/>
</dbReference>
<dbReference type="GO" id="GO:0005506">
    <property type="term" value="F:iron ion binding"/>
    <property type="evidence" value="ECO:0007669"/>
    <property type="project" value="InterPro"/>
</dbReference>
<dbReference type="PANTHER" id="PTHR11473">
    <property type="entry name" value="AROMATIC AMINO ACID HYDROXYLASE"/>
    <property type="match status" value="1"/>
</dbReference>
<keyword evidence="5" id="KW-0560">Oxidoreductase</keyword>
<evidence type="ECO:0000313" key="11">
    <source>
        <dbReference type="EMBL" id="GMH95767.1"/>
    </source>
</evidence>
<dbReference type="Proteomes" id="UP001162640">
    <property type="component" value="Unassembled WGS sequence"/>
</dbReference>
<dbReference type="SUPFAM" id="SSF55021">
    <property type="entry name" value="ACT-like"/>
    <property type="match status" value="1"/>
</dbReference>
<dbReference type="CDD" id="cd04905">
    <property type="entry name" value="ACT_CM-PDT"/>
    <property type="match status" value="1"/>
</dbReference>